<dbReference type="FunFam" id="3.20.20.70:FF:000037">
    <property type="entry name" value="Tryptophan synthase alpha chain"/>
    <property type="match status" value="1"/>
</dbReference>
<sequence>MSQTRLKTRFDQLKAEGRSALVTFITAGDPDLATSKKLLMGMPGAGADVIELGMPFSDPMADGPAIQLGSQRALAAGMNLKNVLAMVREFRQADNDTPIVLMGYFNPIYSYGVDGFLKDAAQAGVDGFIIVDLPPEEEREFAIPAQKAGLDFIYLCTPTADDARLQLIADRASGFIYYVSITGVTGTASAVTSDVDAAVKRIRQHSDLPVAIGFGINTPDQAKTMAGLSDAAVVGSAIVKRIADNLDENGKAKAGLSEAVLSYVQELADGVRAAKA</sequence>
<accession>A0A917C0M2</accession>
<dbReference type="CDD" id="cd04724">
    <property type="entry name" value="Tryptophan_synthase_alpha"/>
    <property type="match status" value="1"/>
</dbReference>
<comment type="caution">
    <text evidence="11">The sequence shown here is derived from an EMBL/GenBank/DDBJ whole genome shotgun (WGS) entry which is preliminary data.</text>
</comment>
<evidence type="ECO:0000256" key="2">
    <source>
        <dbReference type="ARBA" id="ARBA00004733"/>
    </source>
</evidence>
<dbReference type="Pfam" id="PF00290">
    <property type="entry name" value="Trp_syntA"/>
    <property type="match status" value="1"/>
</dbReference>
<evidence type="ECO:0000256" key="7">
    <source>
        <dbReference type="ARBA" id="ARBA00023239"/>
    </source>
</evidence>
<keyword evidence="4 9" id="KW-0028">Amino-acid biosynthesis</keyword>
<protein>
    <recommendedName>
        <fullName evidence="9">Tryptophan synthase alpha chain</fullName>
        <ecNumber evidence="9">4.2.1.20</ecNumber>
    </recommendedName>
</protein>
<keyword evidence="12" id="KW-1185">Reference proteome</keyword>
<dbReference type="GO" id="GO:0005829">
    <property type="term" value="C:cytosol"/>
    <property type="evidence" value="ECO:0007669"/>
    <property type="project" value="TreeGrafter"/>
</dbReference>
<dbReference type="HAMAP" id="MF_00131">
    <property type="entry name" value="Trp_synth_alpha"/>
    <property type="match status" value="1"/>
</dbReference>
<keyword evidence="5 9" id="KW-0822">Tryptophan biosynthesis</keyword>
<dbReference type="InterPro" id="IPR011060">
    <property type="entry name" value="RibuloseP-bd_barrel"/>
</dbReference>
<dbReference type="EMBL" id="BMHV01000009">
    <property type="protein sequence ID" value="GGF62334.1"/>
    <property type="molecule type" value="Genomic_DNA"/>
</dbReference>
<dbReference type="GO" id="GO:0004834">
    <property type="term" value="F:tryptophan synthase activity"/>
    <property type="evidence" value="ECO:0007669"/>
    <property type="project" value="UniProtKB-UniRule"/>
</dbReference>
<dbReference type="Proteomes" id="UP000632498">
    <property type="component" value="Unassembled WGS sequence"/>
</dbReference>
<name>A0A917C0M2_9PROT</name>
<keyword evidence="7 9" id="KW-0456">Lyase</keyword>
<evidence type="ECO:0000256" key="1">
    <source>
        <dbReference type="ARBA" id="ARBA00003365"/>
    </source>
</evidence>
<dbReference type="NCBIfam" id="TIGR00262">
    <property type="entry name" value="trpA"/>
    <property type="match status" value="1"/>
</dbReference>
<gene>
    <name evidence="9 11" type="primary">trpA</name>
    <name evidence="11" type="ORF">GCM10011332_15220</name>
</gene>
<dbReference type="InterPro" id="IPR018204">
    <property type="entry name" value="Trp_synthase_alpha_AS"/>
</dbReference>
<dbReference type="PANTHER" id="PTHR43406">
    <property type="entry name" value="TRYPTOPHAN SYNTHASE, ALPHA CHAIN"/>
    <property type="match status" value="1"/>
</dbReference>
<dbReference type="PANTHER" id="PTHR43406:SF1">
    <property type="entry name" value="TRYPTOPHAN SYNTHASE ALPHA CHAIN, CHLOROPLASTIC"/>
    <property type="match status" value="1"/>
</dbReference>
<organism evidence="11 12">
    <name type="scientific">Terasakiella brassicae</name>
    <dbReference type="NCBI Taxonomy" id="1634917"/>
    <lineage>
        <taxon>Bacteria</taxon>
        <taxon>Pseudomonadati</taxon>
        <taxon>Pseudomonadota</taxon>
        <taxon>Alphaproteobacteria</taxon>
        <taxon>Rhodospirillales</taxon>
        <taxon>Terasakiellaceae</taxon>
        <taxon>Terasakiella</taxon>
    </lineage>
</organism>
<evidence type="ECO:0000256" key="8">
    <source>
        <dbReference type="ARBA" id="ARBA00049047"/>
    </source>
</evidence>
<feature type="active site" description="Proton acceptor" evidence="9">
    <location>
        <position position="62"/>
    </location>
</feature>
<comment type="similarity">
    <text evidence="9 10">Belongs to the TrpA family.</text>
</comment>
<comment type="subunit">
    <text evidence="3 9">Tetramer of two alpha and two beta chains.</text>
</comment>
<evidence type="ECO:0000256" key="4">
    <source>
        <dbReference type="ARBA" id="ARBA00022605"/>
    </source>
</evidence>
<proteinExistence type="inferred from homology"/>
<dbReference type="Gene3D" id="3.20.20.70">
    <property type="entry name" value="Aldolase class I"/>
    <property type="match status" value="1"/>
</dbReference>
<dbReference type="AlphaFoldDB" id="A0A917C0M2"/>
<evidence type="ECO:0000313" key="11">
    <source>
        <dbReference type="EMBL" id="GGF62334.1"/>
    </source>
</evidence>
<comment type="pathway">
    <text evidence="2 9">Amino-acid biosynthesis; L-tryptophan biosynthesis; L-tryptophan from chorismate: step 5/5.</text>
</comment>
<evidence type="ECO:0000256" key="5">
    <source>
        <dbReference type="ARBA" id="ARBA00022822"/>
    </source>
</evidence>
<evidence type="ECO:0000256" key="10">
    <source>
        <dbReference type="RuleBase" id="RU003662"/>
    </source>
</evidence>
<evidence type="ECO:0000313" key="12">
    <source>
        <dbReference type="Proteomes" id="UP000632498"/>
    </source>
</evidence>
<comment type="catalytic activity">
    <reaction evidence="8 9">
        <text>(1S,2R)-1-C-(indol-3-yl)glycerol 3-phosphate + L-serine = D-glyceraldehyde 3-phosphate + L-tryptophan + H2O</text>
        <dbReference type="Rhea" id="RHEA:10532"/>
        <dbReference type="ChEBI" id="CHEBI:15377"/>
        <dbReference type="ChEBI" id="CHEBI:33384"/>
        <dbReference type="ChEBI" id="CHEBI:57912"/>
        <dbReference type="ChEBI" id="CHEBI:58866"/>
        <dbReference type="ChEBI" id="CHEBI:59776"/>
        <dbReference type="EC" id="4.2.1.20"/>
    </reaction>
</comment>
<evidence type="ECO:0000256" key="3">
    <source>
        <dbReference type="ARBA" id="ARBA00011270"/>
    </source>
</evidence>
<dbReference type="InterPro" id="IPR013785">
    <property type="entry name" value="Aldolase_TIM"/>
</dbReference>
<evidence type="ECO:0000256" key="6">
    <source>
        <dbReference type="ARBA" id="ARBA00023141"/>
    </source>
</evidence>
<dbReference type="SUPFAM" id="SSF51366">
    <property type="entry name" value="Ribulose-phoshate binding barrel"/>
    <property type="match status" value="1"/>
</dbReference>
<comment type="function">
    <text evidence="1 9">The alpha subunit is responsible for the aldol cleavage of indoleglycerol phosphate to indole and glyceraldehyde 3-phosphate.</text>
</comment>
<keyword evidence="6 9" id="KW-0057">Aromatic amino acid biosynthesis</keyword>
<evidence type="ECO:0000256" key="9">
    <source>
        <dbReference type="HAMAP-Rule" id="MF_00131"/>
    </source>
</evidence>
<reference evidence="11" key="1">
    <citation type="journal article" date="2014" name="Int. J. Syst. Evol. Microbiol.">
        <title>Complete genome sequence of Corynebacterium casei LMG S-19264T (=DSM 44701T), isolated from a smear-ripened cheese.</title>
        <authorList>
            <consortium name="US DOE Joint Genome Institute (JGI-PGF)"/>
            <person name="Walter F."/>
            <person name="Albersmeier A."/>
            <person name="Kalinowski J."/>
            <person name="Ruckert C."/>
        </authorList>
    </citation>
    <scope>NUCLEOTIDE SEQUENCE</scope>
    <source>
        <strain evidence="11">CGMCC 1.15254</strain>
    </source>
</reference>
<dbReference type="InterPro" id="IPR002028">
    <property type="entry name" value="Trp_synthase_suA"/>
</dbReference>
<feature type="active site" description="Proton acceptor" evidence="9">
    <location>
        <position position="51"/>
    </location>
</feature>
<dbReference type="EC" id="4.2.1.20" evidence="9"/>
<dbReference type="PROSITE" id="PS00167">
    <property type="entry name" value="TRP_SYNTHASE_ALPHA"/>
    <property type="match status" value="1"/>
</dbReference>
<dbReference type="RefSeq" id="WP_188663507.1">
    <property type="nucleotide sequence ID" value="NZ_BMHV01000009.1"/>
</dbReference>
<reference evidence="11" key="2">
    <citation type="submission" date="2020-09" db="EMBL/GenBank/DDBJ databases">
        <authorList>
            <person name="Sun Q."/>
            <person name="Zhou Y."/>
        </authorList>
    </citation>
    <scope>NUCLEOTIDE SEQUENCE</scope>
    <source>
        <strain evidence="11">CGMCC 1.15254</strain>
    </source>
</reference>